<gene>
    <name evidence="1" type="ORF">EKG83_33090</name>
</gene>
<evidence type="ECO:0008006" key="3">
    <source>
        <dbReference type="Google" id="ProtNLM"/>
    </source>
</evidence>
<evidence type="ECO:0000313" key="2">
    <source>
        <dbReference type="Proteomes" id="UP000325787"/>
    </source>
</evidence>
<dbReference type="RefSeq" id="WP_153278620.1">
    <property type="nucleotide sequence ID" value="NZ_CP034550.1"/>
</dbReference>
<evidence type="ECO:0000313" key="1">
    <source>
        <dbReference type="EMBL" id="QFZ21589.1"/>
    </source>
</evidence>
<dbReference type="EMBL" id="CP034550">
    <property type="protein sequence ID" value="QFZ21589.1"/>
    <property type="molecule type" value="Genomic_DNA"/>
</dbReference>
<reference evidence="2" key="1">
    <citation type="journal article" date="2021" name="Curr. Microbiol.">
        <title>Complete genome of nocamycin-producing strain Saccharothrix syringae NRRL B-16468 reveals the biosynthetic potential for secondary metabolites.</title>
        <authorList>
            <person name="Mo X."/>
            <person name="Yang S."/>
        </authorList>
    </citation>
    <scope>NUCLEOTIDE SEQUENCE [LARGE SCALE GENOMIC DNA]</scope>
    <source>
        <strain evidence="2">ATCC 51364 / DSM 43886 / JCM 6844 / KCTC 9398 / NBRC 14523 / NRRL B-16468 / INA 2240</strain>
    </source>
</reference>
<proteinExistence type="predicted"/>
<organism evidence="1 2">
    <name type="scientific">Saccharothrix syringae</name>
    <name type="common">Nocardiopsis syringae</name>
    <dbReference type="NCBI Taxonomy" id="103733"/>
    <lineage>
        <taxon>Bacteria</taxon>
        <taxon>Bacillati</taxon>
        <taxon>Actinomycetota</taxon>
        <taxon>Actinomycetes</taxon>
        <taxon>Pseudonocardiales</taxon>
        <taxon>Pseudonocardiaceae</taxon>
        <taxon>Saccharothrix</taxon>
    </lineage>
</organism>
<name>A0A5Q0H614_SACSY</name>
<sequence>MRVRLEQPLTAEVDAEGRLMLIVPGTGASFRFEAEHTGMWIALRRHGGRLDEASRALARRWDVELSAVREDLGRWVSHLCAIGLAHLD</sequence>
<dbReference type="OrthoDB" id="4229315at2"/>
<protein>
    <recommendedName>
        <fullName evidence="3">PqqD family protein</fullName>
    </recommendedName>
</protein>
<dbReference type="AlphaFoldDB" id="A0A5Q0H614"/>
<dbReference type="KEGG" id="ssyi:EKG83_33090"/>
<dbReference type="Proteomes" id="UP000325787">
    <property type="component" value="Chromosome"/>
</dbReference>
<keyword evidence="2" id="KW-1185">Reference proteome</keyword>
<accession>A0A5Q0H614</accession>